<gene>
    <name evidence="4" type="ORF">A2W52_03800</name>
</gene>
<proteinExistence type="predicted"/>
<keyword evidence="1" id="KW-0472">Membrane</keyword>
<evidence type="ECO:0008006" key="6">
    <source>
        <dbReference type="Google" id="ProtNLM"/>
    </source>
</evidence>
<comment type="caution">
    <text evidence="4">The sequence shown here is derived from an EMBL/GenBank/DDBJ whole genome shotgun (WGS) entry which is preliminary data.</text>
</comment>
<dbReference type="Pfam" id="PF13439">
    <property type="entry name" value="Glyco_transf_4"/>
    <property type="match status" value="1"/>
</dbReference>
<sequence length="380" mass="42406">MHERKRKILYVITKGSWGGAQRYVFDLATSLSKNEFDVEVAVGEGSFLKERLTAHGIRVVSVPALQRDVSFVKEIHSFLFLYKIFRTFPRPDIVHLNSSKAGALGALAARIAGVPRTIFTAHGWPFKEEKNFLWRIFAWLASYITALFSTDIITVASLEFEQAKAMPFVAPKVRLIHNGIRPPHYLSREEAREKLGLPKEIPVIGSIGELTRNKNYAELISAIRQLARERDCKLVIIGGGEDLAEMAENTQNDPVLRGRVILCGFKEDAYTYLKAYDIFALPSLKEGLPYVLLEAGGASLPVVASSVGGIPDIVENGKTGLIVPPKDSKLLEGALRELLEQEEMRKELGCALKERVEKTFSFEHMSAETMRVYLGKESKS</sequence>
<organism evidence="4 5">
    <name type="scientific">Candidatus Taylorbacteria bacterium RIFCSPHIGHO2_02_49_25</name>
    <dbReference type="NCBI Taxonomy" id="1802305"/>
    <lineage>
        <taxon>Bacteria</taxon>
        <taxon>Candidatus Tayloriibacteriota</taxon>
    </lineage>
</organism>
<dbReference type="PANTHER" id="PTHR12526:SF630">
    <property type="entry name" value="GLYCOSYLTRANSFERASE"/>
    <property type="match status" value="1"/>
</dbReference>
<dbReference type="Proteomes" id="UP000176493">
    <property type="component" value="Unassembled WGS sequence"/>
</dbReference>
<dbReference type="AlphaFoldDB" id="A0A1G2MFR1"/>
<feature type="domain" description="Glycosyltransferase subfamily 4-like N-terminal" evidence="3">
    <location>
        <begin position="17"/>
        <end position="180"/>
    </location>
</feature>
<evidence type="ECO:0000313" key="4">
    <source>
        <dbReference type="EMBL" id="OHA22544.1"/>
    </source>
</evidence>
<evidence type="ECO:0000259" key="2">
    <source>
        <dbReference type="Pfam" id="PF00534"/>
    </source>
</evidence>
<protein>
    <recommendedName>
        <fullName evidence="6">Glycosyl transferase family 1</fullName>
    </recommendedName>
</protein>
<feature type="transmembrane region" description="Helical" evidence="1">
    <location>
        <begin position="136"/>
        <end position="158"/>
    </location>
</feature>
<dbReference type="EMBL" id="MHRJ01000024">
    <property type="protein sequence ID" value="OHA22544.1"/>
    <property type="molecule type" value="Genomic_DNA"/>
</dbReference>
<dbReference type="SUPFAM" id="SSF53756">
    <property type="entry name" value="UDP-Glycosyltransferase/glycogen phosphorylase"/>
    <property type="match status" value="1"/>
</dbReference>
<keyword evidence="1" id="KW-0812">Transmembrane</keyword>
<accession>A0A1G2MFR1</accession>
<evidence type="ECO:0000259" key="3">
    <source>
        <dbReference type="Pfam" id="PF13439"/>
    </source>
</evidence>
<feature type="domain" description="Glycosyl transferase family 1" evidence="2">
    <location>
        <begin position="188"/>
        <end position="350"/>
    </location>
</feature>
<dbReference type="Gene3D" id="3.40.50.2000">
    <property type="entry name" value="Glycogen Phosphorylase B"/>
    <property type="match status" value="2"/>
</dbReference>
<dbReference type="Pfam" id="PF00534">
    <property type="entry name" value="Glycos_transf_1"/>
    <property type="match status" value="1"/>
</dbReference>
<dbReference type="InterPro" id="IPR001296">
    <property type="entry name" value="Glyco_trans_1"/>
</dbReference>
<evidence type="ECO:0000256" key="1">
    <source>
        <dbReference type="SAM" id="Phobius"/>
    </source>
</evidence>
<reference evidence="4 5" key="1">
    <citation type="journal article" date="2016" name="Nat. Commun.">
        <title>Thousands of microbial genomes shed light on interconnected biogeochemical processes in an aquifer system.</title>
        <authorList>
            <person name="Anantharaman K."/>
            <person name="Brown C.T."/>
            <person name="Hug L.A."/>
            <person name="Sharon I."/>
            <person name="Castelle C.J."/>
            <person name="Probst A.J."/>
            <person name="Thomas B.C."/>
            <person name="Singh A."/>
            <person name="Wilkins M.J."/>
            <person name="Karaoz U."/>
            <person name="Brodie E.L."/>
            <person name="Williams K.H."/>
            <person name="Hubbard S.S."/>
            <person name="Banfield J.F."/>
        </authorList>
    </citation>
    <scope>NUCLEOTIDE SEQUENCE [LARGE SCALE GENOMIC DNA]</scope>
</reference>
<dbReference type="PANTHER" id="PTHR12526">
    <property type="entry name" value="GLYCOSYLTRANSFERASE"/>
    <property type="match status" value="1"/>
</dbReference>
<evidence type="ECO:0000313" key="5">
    <source>
        <dbReference type="Proteomes" id="UP000176493"/>
    </source>
</evidence>
<dbReference type="InterPro" id="IPR028098">
    <property type="entry name" value="Glyco_trans_4-like_N"/>
</dbReference>
<name>A0A1G2MFR1_9BACT</name>
<dbReference type="CDD" id="cd03808">
    <property type="entry name" value="GT4_CapM-like"/>
    <property type="match status" value="1"/>
</dbReference>
<keyword evidence="1" id="KW-1133">Transmembrane helix</keyword>
<dbReference type="GO" id="GO:0016757">
    <property type="term" value="F:glycosyltransferase activity"/>
    <property type="evidence" value="ECO:0007669"/>
    <property type="project" value="InterPro"/>
</dbReference>